<comment type="subcellular location">
    <subcellularLocation>
        <location evidence="1">Plastid</location>
        <location evidence="1">Chloroplast membrane</location>
        <topology evidence="1">Multi-pass membrane protein</topology>
    </subcellularLocation>
</comment>
<evidence type="ECO:0000256" key="2">
    <source>
        <dbReference type="ARBA" id="ARBA00010793"/>
    </source>
</evidence>
<dbReference type="InterPro" id="IPR021825">
    <property type="entry name" value="RETICULATA-related"/>
</dbReference>
<sequence length="407" mass="45409">MYMAVLGLKLPSNIIIPNHTKVSCSSQTTRRSDGRSKLRLIPSFGGGRGRQYAAHALLTLERTLDQRPEIDLFRKRLSKIMTDIVPSPGHGESINNSGGLFRSRSLVPEVFDRETMNAVLKEWKTEIKDLPLNLQQACMTGALNSAKLTRFLWLNAQPSFVRLLALLLPNRYLSADITSKIMADPSLPYKLCLEALFSLGYSVWMDTRGSTALSIKREWELVLANAITNAACNALFALSLARTLPNNNNNNTNCQRQHLRFFFRKTVAMFALGCTLKAVFRGPQEKLSIAIFLSKEAIATGLSLALVSNLRYRIAGEIDRRLQLHFDVPNVSLALCLALRVLNIAIGTQPLYWIRSEDQSAAFSTPSLLHSLSSLYEDASGINWFDFKSATAFCASLAKRVVRKQKL</sequence>
<evidence type="ECO:0000256" key="3">
    <source>
        <dbReference type="ARBA" id="ARBA00022528"/>
    </source>
</evidence>
<dbReference type="InParanoid" id="A0A2P5DTZ4"/>
<comment type="similarity">
    <text evidence="2">Belongs to the RETICULATA family.</text>
</comment>
<keyword evidence="8" id="KW-0472">Membrane</keyword>
<name>A0A2P5DTZ4_TREOI</name>
<keyword evidence="3" id="KW-0150">Chloroplast</keyword>
<dbReference type="GO" id="GO:0009706">
    <property type="term" value="C:chloroplast inner membrane"/>
    <property type="evidence" value="ECO:0007669"/>
    <property type="project" value="TreeGrafter"/>
</dbReference>
<reference evidence="10" key="1">
    <citation type="submission" date="2016-06" db="EMBL/GenBank/DDBJ databases">
        <title>Parallel loss of symbiosis genes in relatives of nitrogen-fixing non-legume Parasponia.</title>
        <authorList>
            <person name="Van Velzen R."/>
            <person name="Holmer R."/>
            <person name="Bu F."/>
            <person name="Rutten L."/>
            <person name="Van Zeijl A."/>
            <person name="Liu W."/>
            <person name="Santuari L."/>
            <person name="Cao Q."/>
            <person name="Sharma T."/>
            <person name="Shen D."/>
            <person name="Roswanjaya Y."/>
            <person name="Wardhani T."/>
            <person name="Kalhor M.S."/>
            <person name="Jansen J."/>
            <person name="Van den Hoogen J."/>
            <person name="Gungor B."/>
            <person name="Hartog M."/>
            <person name="Hontelez J."/>
            <person name="Verver J."/>
            <person name="Yang W.-C."/>
            <person name="Schijlen E."/>
            <person name="Repin R."/>
            <person name="Schilthuizen M."/>
            <person name="Schranz E."/>
            <person name="Heidstra R."/>
            <person name="Miyata K."/>
            <person name="Fedorova E."/>
            <person name="Kohlen W."/>
            <person name="Bisseling T."/>
            <person name="Smit S."/>
            <person name="Geurts R."/>
        </authorList>
    </citation>
    <scope>NUCLEOTIDE SEQUENCE [LARGE SCALE GENOMIC DNA]</scope>
    <source>
        <strain evidence="10">cv. RG33-2</strain>
    </source>
</reference>
<organism evidence="9 10">
    <name type="scientific">Trema orientale</name>
    <name type="common">Charcoal tree</name>
    <name type="synonym">Celtis orientalis</name>
    <dbReference type="NCBI Taxonomy" id="63057"/>
    <lineage>
        <taxon>Eukaryota</taxon>
        <taxon>Viridiplantae</taxon>
        <taxon>Streptophyta</taxon>
        <taxon>Embryophyta</taxon>
        <taxon>Tracheophyta</taxon>
        <taxon>Spermatophyta</taxon>
        <taxon>Magnoliopsida</taxon>
        <taxon>eudicotyledons</taxon>
        <taxon>Gunneridae</taxon>
        <taxon>Pentapetalae</taxon>
        <taxon>rosids</taxon>
        <taxon>fabids</taxon>
        <taxon>Rosales</taxon>
        <taxon>Cannabaceae</taxon>
        <taxon>Trema</taxon>
    </lineage>
</organism>
<comment type="caution">
    <text evidence="9">The sequence shown here is derived from an EMBL/GenBank/DDBJ whole genome shotgun (WGS) entry which is preliminary data.</text>
</comment>
<evidence type="ECO:0000256" key="1">
    <source>
        <dbReference type="ARBA" id="ARBA00004508"/>
    </source>
</evidence>
<gene>
    <name evidence="9" type="ORF">TorRG33x02_241940</name>
</gene>
<evidence type="ECO:0000313" key="10">
    <source>
        <dbReference type="Proteomes" id="UP000237000"/>
    </source>
</evidence>
<dbReference type="AlphaFoldDB" id="A0A2P5DTZ4"/>
<dbReference type="PANTHER" id="PTHR31038:SF2">
    <property type="entry name" value="PROTEIN RETICULATA-RELATED 1, CHLOROPLASTIC"/>
    <property type="match status" value="1"/>
</dbReference>
<dbReference type="STRING" id="63057.A0A2P5DTZ4"/>
<dbReference type="Pfam" id="PF11891">
    <property type="entry name" value="RETICULATA-like"/>
    <property type="match status" value="1"/>
</dbReference>
<evidence type="ECO:0000256" key="8">
    <source>
        <dbReference type="ARBA" id="ARBA00023136"/>
    </source>
</evidence>
<accession>A0A2P5DTZ4</accession>
<evidence type="ECO:0000256" key="4">
    <source>
        <dbReference type="ARBA" id="ARBA00022640"/>
    </source>
</evidence>
<evidence type="ECO:0000313" key="9">
    <source>
        <dbReference type="EMBL" id="PON76755.1"/>
    </source>
</evidence>
<keyword evidence="5" id="KW-0812">Transmembrane</keyword>
<dbReference type="OrthoDB" id="10436404at2759"/>
<dbReference type="EMBL" id="JXTC01000249">
    <property type="protein sequence ID" value="PON76755.1"/>
    <property type="molecule type" value="Genomic_DNA"/>
</dbReference>
<dbReference type="Proteomes" id="UP000237000">
    <property type="component" value="Unassembled WGS sequence"/>
</dbReference>
<keyword evidence="4" id="KW-0934">Plastid</keyword>
<protein>
    <submittedName>
        <fullName evidence="9">Protein RETICULATA-related</fullName>
    </submittedName>
</protein>
<proteinExistence type="inferred from homology"/>
<keyword evidence="7" id="KW-1133">Transmembrane helix</keyword>
<evidence type="ECO:0000256" key="6">
    <source>
        <dbReference type="ARBA" id="ARBA00022946"/>
    </source>
</evidence>
<dbReference type="GO" id="GO:0099402">
    <property type="term" value="P:plant organ development"/>
    <property type="evidence" value="ECO:0007669"/>
    <property type="project" value="TreeGrafter"/>
</dbReference>
<dbReference type="PANTHER" id="PTHR31038">
    <property type="entry name" value="EXPRESSED PROTEIN-RELATED"/>
    <property type="match status" value="1"/>
</dbReference>
<evidence type="ECO:0000256" key="7">
    <source>
        <dbReference type="ARBA" id="ARBA00022989"/>
    </source>
</evidence>
<keyword evidence="10" id="KW-1185">Reference proteome</keyword>
<evidence type="ECO:0000256" key="5">
    <source>
        <dbReference type="ARBA" id="ARBA00022692"/>
    </source>
</evidence>
<keyword evidence="6" id="KW-0809">Transit peptide</keyword>